<evidence type="ECO:0000256" key="1">
    <source>
        <dbReference type="SAM" id="MobiDB-lite"/>
    </source>
</evidence>
<protein>
    <submittedName>
        <fullName evidence="2">Uncharacterized protein</fullName>
    </submittedName>
</protein>
<dbReference type="OrthoDB" id="2756251at2759"/>
<dbReference type="EMBL" id="AYKW01000009">
    <property type="protein sequence ID" value="PIL32935.1"/>
    <property type="molecule type" value="Genomic_DNA"/>
</dbReference>
<name>A0A2G8SGM2_9APHY</name>
<reference evidence="2 3" key="1">
    <citation type="journal article" date="2015" name="Sci. Rep.">
        <title>Chromosome-level genome map provides insights into diverse defense mechanisms in the medicinal fungus Ganoderma sinense.</title>
        <authorList>
            <person name="Zhu Y."/>
            <person name="Xu J."/>
            <person name="Sun C."/>
            <person name="Zhou S."/>
            <person name="Xu H."/>
            <person name="Nelson D.R."/>
            <person name="Qian J."/>
            <person name="Song J."/>
            <person name="Luo H."/>
            <person name="Xiang L."/>
            <person name="Li Y."/>
            <person name="Xu Z."/>
            <person name="Ji A."/>
            <person name="Wang L."/>
            <person name="Lu S."/>
            <person name="Hayward A."/>
            <person name="Sun W."/>
            <person name="Li X."/>
            <person name="Schwartz D.C."/>
            <person name="Wang Y."/>
            <person name="Chen S."/>
        </authorList>
    </citation>
    <scope>NUCLEOTIDE SEQUENCE [LARGE SCALE GENOMIC DNA]</scope>
    <source>
        <strain evidence="2 3">ZZ0214-1</strain>
    </source>
</reference>
<keyword evidence="3" id="KW-1185">Reference proteome</keyword>
<accession>A0A2G8SGM2</accession>
<proteinExistence type="predicted"/>
<sequence>MASALDATRYSFCFPLSACCASALIPDPSAHQCATVRPAVVVPSRCDGHLRPPNFTSSLPLNPQVYKPPAIPAKPTALPVLHRSPALFVSATFRASYLMTLNANSPVKLFVFPEPWENRLFGPIDQITAVVDGQGITVSFTIATGEFNVNNGKPEFFERWIKRIQGPMVSGTGITEEERELLLNFALGYRAFYLGRDDIPEAMYYEFVGELVVDTLALRQPEPAGLVIETAVEWFMGHLPADVFDEPGIEIPEVTPFTGTHDPHIMQSLADAPSDFSPTATLLEICAFLVPARTSYGERAPRSEYLDEGRSLLRIPPTSLSVEHSGYESEDSMPSLRYVADSSDEDDA</sequence>
<organism evidence="2 3">
    <name type="scientific">Ganoderma sinense ZZ0214-1</name>
    <dbReference type="NCBI Taxonomy" id="1077348"/>
    <lineage>
        <taxon>Eukaryota</taxon>
        <taxon>Fungi</taxon>
        <taxon>Dikarya</taxon>
        <taxon>Basidiomycota</taxon>
        <taxon>Agaricomycotina</taxon>
        <taxon>Agaricomycetes</taxon>
        <taxon>Polyporales</taxon>
        <taxon>Polyporaceae</taxon>
        <taxon>Ganoderma</taxon>
    </lineage>
</organism>
<comment type="caution">
    <text evidence="2">The sequence shown here is derived from an EMBL/GenBank/DDBJ whole genome shotgun (WGS) entry which is preliminary data.</text>
</comment>
<evidence type="ECO:0000313" key="3">
    <source>
        <dbReference type="Proteomes" id="UP000230002"/>
    </source>
</evidence>
<gene>
    <name evidence="2" type="ORF">GSI_05053</name>
</gene>
<evidence type="ECO:0000313" key="2">
    <source>
        <dbReference type="EMBL" id="PIL32935.1"/>
    </source>
</evidence>
<dbReference type="AlphaFoldDB" id="A0A2G8SGM2"/>
<feature type="region of interest" description="Disordered" evidence="1">
    <location>
        <begin position="321"/>
        <end position="348"/>
    </location>
</feature>
<dbReference type="Proteomes" id="UP000230002">
    <property type="component" value="Unassembled WGS sequence"/>
</dbReference>